<dbReference type="PROSITE" id="PS51257">
    <property type="entry name" value="PROKAR_LIPOPROTEIN"/>
    <property type="match status" value="1"/>
</dbReference>
<reference evidence="1 2" key="1">
    <citation type="journal article" date="2018" name="Sci. Rep.">
        <title>Genomic signatures of local adaptation to the degree of environmental predictability in rotifers.</title>
        <authorList>
            <person name="Franch-Gras L."/>
            <person name="Hahn C."/>
            <person name="Garcia-Roger E.M."/>
            <person name="Carmona M.J."/>
            <person name="Serra M."/>
            <person name="Gomez A."/>
        </authorList>
    </citation>
    <scope>NUCLEOTIDE SEQUENCE [LARGE SCALE GENOMIC DNA]</scope>
    <source>
        <strain evidence="1">HYR1</strain>
    </source>
</reference>
<evidence type="ECO:0000313" key="2">
    <source>
        <dbReference type="Proteomes" id="UP000276133"/>
    </source>
</evidence>
<organism evidence="1 2">
    <name type="scientific">Brachionus plicatilis</name>
    <name type="common">Marine rotifer</name>
    <name type="synonym">Brachionus muelleri</name>
    <dbReference type="NCBI Taxonomy" id="10195"/>
    <lineage>
        <taxon>Eukaryota</taxon>
        <taxon>Metazoa</taxon>
        <taxon>Spiralia</taxon>
        <taxon>Gnathifera</taxon>
        <taxon>Rotifera</taxon>
        <taxon>Eurotatoria</taxon>
        <taxon>Monogononta</taxon>
        <taxon>Pseudotrocha</taxon>
        <taxon>Ploima</taxon>
        <taxon>Brachionidae</taxon>
        <taxon>Brachionus</taxon>
    </lineage>
</organism>
<accession>A0A3M7SH47</accession>
<proteinExistence type="predicted"/>
<dbReference type="AlphaFoldDB" id="A0A3M7SH47"/>
<sequence length="172" mass="19366">MLDESKSSGHSLLSVSCLPATSSQSIVPLYQLKKSFAEGTIEAGLIETRMLRPHFPVASRRECKSTSDETYTFEVNNNEPVSRPTKMDLICHELLTSSSLRSRLNKGKFGYNPLKKSHHIPAKKSSTLNNLNLFNSSKLKRLQTKAIQEKKLSDYNHNKKLFQAVISNDLQT</sequence>
<name>A0A3M7SH47_BRAPC</name>
<dbReference type="Proteomes" id="UP000276133">
    <property type="component" value="Unassembled WGS sequence"/>
</dbReference>
<dbReference type="EMBL" id="REGN01001386">
    <property type="protein sequence ID" value="RNA35005.1"/>
    <property type="molecule type" value="Genomic_DNA"/>
</dbReference>
<keyword evidence="2" id="KW-1185">Reference proteome</keyword>
<gene>
    <name evidence="1" type="ORF">BpHYR1_040112</name>
</gene>
<protein>
    <submittedName>
        <fullName evidence="1">Uncharacterized protein</fullName>
    </submittedName>
</protein>
<feature type="non-terminal residue" evidence="1">
    <location>
        <position position="172"/>
    </location>
</feature>
<evidence type="ECO:0000313" key="1">
    <source>
        <dbReference type="EMBL" id="RNA35005.1"/>
    </source>
</evidence>
<comment type="caution">
    <text evidence="1">The sequence shown here is derived from an EMBL/GenBank/DDBJ whole genome shotgun (WGS) entry which is preliminary data.</text>
</comment>